<evidence type="ECO:0000256" key="10">
    <source>
        <dbReference type="ARBA" id="ARBA00023242"/>
    </source>
</evidence>
<evidence type="ECO:0000259" key="14">
    <source>
        <dbReference type="PROSITE" id="PS51843"/>
    </source>
</evidence>
<protein>
    <submittedName>
        <fullName evidence="16">Nuclear receptor</fullName>
    </submittedName>
</protein>
<proteinExistence type="inferred from homology"/>
<dbReference type="PROSITE" id="PS00031">
    <property type="entry name" value="NUCLEAR_REC_DBD_1"/>
    <property type="match status" value="1"/>
</dbReference>
<dbReference type="PRINTS" id="PR00398">
    <property type="entry name" value="STRDHORMONER"/>
</dbReference>
<evidence type="ECO:0000256" key="11">
    <source>
        <dbReference type="RuleBase" id="RU004334"/>
    </source>
</evidence>
<dbReference type="GO" id="GO:0008270">
    <property type="term" value="F:zinc ion binding"/>
    <property type="evidence" value="ECO:0007669"/>
    <property type="project" value="UniProtKB-KW"/>
</dbReference>
<dbReference type="InterPro" id="IPR049636">
    <property type="entry name" value="HNF4-like_DBD"/>
</dbReference>
<keyword evidence="7 11" id="KW-0238">DNA-binding</keyword>
<dbReference type="Pfam" id="PF00105">
    <property type="entry name" value="zf-C4"/>
    <property type="match status" value="2"/>
</dbReference>
<dbReference type="PANTHER" id="PTHR46397">
    <property type="entry name" value="NUCLEAR HORMONE RECEPTOR FAMILY-RELATED"/>
    <property type="match status" value="1"/>
</dbReference>
<feature type="domain" description="Nuclear receptor" evidence="13">
    <location>
        <begin position="6"/>
        <end position="105"/>
    </location>
</feature>
<dbReference type="SMART" id="SM00430">
    <property type="entry name" value="HOLI"/>
    <property type="match status" value="1"/>
</dbReference>
<dbReference type="PROSITE" id="PS51030">
    <property type="entry name" value="NUCLEAR_REC_DBD_2"/>
    <property type="match status" value="1"/>
</dbReference>
<comment type="subcellular location">
    <subcellularLocation>
        <location evidence="1 11">Nucleus</location>
    </subcellularLocation>
</comment>
<keyword evidence="5 11" id="KW-0862">Zinc</keyword>
<evidence type="ECO:0000256" key="6">
    <source>
        <dbReference type="ARBA" id="ARBA00023015"/>
    </source>
</evidence>
<dbReference type="Gene3D" id="3.30.50.10">
    <property type="entry name" value="Erythroid Transcription Factor GATA-1, subunit A"/>
    <property type="match status" value="1"/>
</dbReference>
<evidence type="ECO:0000259" key="13">
    <source>
        <dbReference type="PROSITE" id="PS51030"/>
    </source>
</evidence>
<evidence type="ECO:0000313" key="16">
    <source>
        <dbReference type="WBParaSite" id="Minc3s00141g05860"/>
    </source>
</evidence>
<dbReference type="InterPro" id="IPR001723">
    <property type="entry name" value="Nuclear_hrmn_rcpt"/>
</dbReference>
<reference evidence="16" key="1">
    <citation type="submission" date="2022-11" db="UniProtKB">
        <authorList>
            <consortium name="WormBaseParasite"/>
        </authorList>
    </citation>
    <scope>IDENTIFICATION</scope>
</reference>
<keyword evidence="10 11" id="KW-0539">Nucleus</keyword>
<dbReference type="Pfam" id="PF00104">
    <property type="entry name" value="Hormone_recep"/>
    <property type="match status" value="1"/>
</dbReference>
<keyword evidence="9 11" id="KW-0675">Receptor</keyword>
<feature type="region of interest" description="Disordered" evidence="12">
    <location>
        <begin position="152"/>
        <end position="182"/>
    </location>
</feature>
<evidence type="ECO:0000256" key="8">
    <source>
        <dbReference type="ARBA" id="ARBA00023163"/>
    </source>
</evidence>
<dbReference type="Proteomes" id="UP000887563">
    <property type="component" value="Unplaced"/>
</dbReference>
<dbReference type="InterPro" id="IPR035500">
    <property type="entry name" value="NHR-like_dom_sf"/>
</dbReference>
<dbReference type="PANTHER" id="PTHR46397:SF5">
    <property type="entry name" value="NUCLEAR HORMONE RECEPTOR FAMILY MEMBER NHR-20"/>
    <property type="match status" value="1"/>
</dbReference>
<dbReference type="InterPro" id="IPR013088">
    <property type="entry name" value="Znf_NHR/GATA"/>
</dbReference>
<feature type="compositionally biased region" description="Low complexity" evidence="12">
    <location>
        <begin position="152"/>
        <end position="177"/>
    </location>
</feature>
<keyword evidence="4 11" id="KW-0863">Zinc-finger</keyword>
<dbReference type="GO" id="GO:0000978">
    <property type="term" value="F:RNA polymerase II cis-regulatory region sequence-specific DNA binding"/>
    <property type="evidence" value="ECO:0007669"/>
    <property type="project" value="InterPro"/>
</dbReference>
<evidence type="ECO:0000256" key="2">
    <source>
        <dbReference type="ARBA" id="ARBA00005993"/>
    </source>
</evidence>
<dbReference type="GO" id="GO:0003700">
    <property type="term" value="F:DNA-binding transcription factor activity"/>
    <property type="evidence" value="ECO:0007669"/>
    <property type="project" value="InterPro"/>
</dbReference>
<evidence type="ECO:0000256" key="7">
    <source>
        <dbReference type="ARBA" id="ARBA00023125"/>
    </source>
</evidence>
<evidence type="ECO:0000256" key="3">
    <source>
        <dbReference type="ARBA" id="ARBA00022723"/>
    </source>
</evidence>
<accession>A0A914KWH8</accession>
<evidence type="ECO:0000256" key="5">
    <source>
        <dbReference type="ARBA" id="ARBA00022833"/>
    </source>
</evidence>
<keyword evidence="8 11" id="KW-0804">Transcription</keyword>
<sequence>MDSEANFDCFICHAHATGFHFGAQSCQACCAFFRRAVSLKRQYICQQKKKSGSNIKEFNKNGENEESENSSSILCDIHFKQKILCRSCRFQKCLSVGMNPNNVQTPQKTNINAKNGRNYFTKSGLERNKKFAKGALKIFEKIDIITVSPIESTTSSSSLSPSIHSPSTSSSTNCSSTKRGNTPLNLSIQQPSPLFSSSSINDSNYDLLSLLVKEEMRIAERRRILFCERPVACLLGESKNCPFTREDIKPLSFQEFRRSIRTHILLVYEWLRVWPAFSELNMKDRVTLLRKCVLYHTVLDPCFLTIQMGDLEKFVLPNGGYVSTKFPPLDEGCWADEPEISHETKIKIYWPLLVPLMSGCVAPMLKLGLKYEEFVALKAIVAFQMTLPDISFTGRALVSRELDSLCSSLYKFYGSQTEFNSNQLEKAERFGNLILLLTPIIDTANTFVESHHIVQFFDLWQMDSLMLQFLQNKSS</sequence>
<feature type="domain" description="NR LBD" evidence="14">
    <location>
        <begin position="213"/>
        <end position="473"/>
    </location>
</feature>
<evidence type="ECO:0000256" key="9">
    <source>
        <dbReference type="ARBA" id="ARBA00023170"/>
    </source>
</evidence>
<dbReference type="SUPFAM" id="SSF57716">
    <property type="entry name" value="Glucocorticoid receptor-like (DNA-binding domain)"/>
    <property type="match status" value="2"/>
</dbReference>
<comment type="similarity">
    <text evidence="2 11">Belongs to the nuclear hormone receptor family.</text>
</comment>
<dbReference type="GO" id="GO:0005634">
    <property type="term" value="C:nucleus"/>
    <property type="evidence" value="ECO:0007669"/>
    <property type="project" value="UniProtKB-SubCell"/>
</dbReference>
<dbReference type="SMART" id="SM00399">
    <property type="entry name" value="ZnF_C4"/>
    <property type="match status" value="1"/>
</dbReference>
<dbReference type="AlphaFoldDB" id="A0A914KWH8"/>
<name>A0A914KWH8_MELIC</name>
<dbReference type="PRINTS" id="PR00047">
    <property type="entry name" value="STROIDFINGER"/>
</dbReference>
<dbReference type="WBParaSite" id="Minc3s00141g05860">
    <property type="protein sequence ID" value="Minc3s00141g05860"/>
    <property type="gene ID" value="Minc3s00141g05860"/>
</dbReference>
<dbReference type="CDD" id="cd06157">
    <property type="entry name" value="NR_LBD"/>
    <property type="match status" value="1"/>
</dbReference>
<evidence type="ECO:0000256" key="1">
    <source>
        <dbReference type="ARBA" id="ARBA00004123"/>
    </source>
</evidence>
<keyword evidence="15" id="KW-1185">Reference proteome</keyword>
<dbReference type="SUPFAM" id="SSF48508">
    <property type="entry name" value="Nuclear receptor ligand-binding domain"/>
    <property type="match status" value="1"/>
</dbReference>
<dbReference type="Gene3D" id="1.10.565.10">
    <property type="entry name" value="Retinoid X Receptor"/>
    <property type="match status" value="1"/>
</dbReference>
<dbReference type="CDD" id="cd06960">
    <property type="entry name" value="NR_DBD_HNF4A"/>
    <property type="match status" value="1"/>
</dbReference>
<evidence type="ECO:0000256" key="4">
    <source>
        <dbReference type="ARBA" id="ARBA00022771"/>
    </source>
</evidence>
<keyword evidence="3 11" id="KW-0479">Metal-binding</keyword>
<organism evidence="15 16">
    <name type="scientific">Meloidogyne incognita</name>
    <name type="common">Southern root-knot nematode worm</name>
    <name type="synonym">Oxyuris incognita</name>
    <dbReference type="NCBI Taxonomy" id="6306"/>
    <lineage>
        <taxon>Eukaryota</taxon>
        <taxon>Metazoa</taxon>
        <taxon>Ecdysozoa</taxon>
        <taxon>Nematoda</taxon>
        <taxon>Chromadorea</taxon>
        <taxon>Rhabditida</taxon>
        <taxon>Tylenchina</taxon>
        <taxon>Tylenchomorpha</taxon>
        <taxon>Tylenchoidea</taxon>
        <taxon>Meloidogynidae</taxon>
        <taxon>Meloidogyninae</taxon>
        <taxon>Meloidogyne</taxon>
        <taxon>Meloidogyne incognita group</taxon>
    </lineage>
</organism>
<keyword evidence="6 11" id="KW-0805">Transcription regulation</keyword>
<dbReference type="PROSITE" id="PS51843">
    <property type="entry name" value="NR_LBD"/>
    <property type="match status" value="1"/>
</dbReference>
<dbReference type="InterPro" id="IPR001628">
    <property type="entry name" value="Znf_hrmn_rcpt"/>
</dbReference>
<evidence type="ECO:0000313" key="15">
    <source>
        <dbReference type="Proteomes" id="UP000887563"/>
    </source>
</evidence>
<evidence type="ECO:0000256" key="12">
    <source>
        <dbReference type="SAM" id="MobiDB-lite"/>
    </source>
</evidence>
<dbReference type="InterPro" id="IPR000536">
    <property type="entry name" value="Nucl_hrmn_rcpt_lig-bd"/>
</dbReference>